<dbReference type="SUPFAM" id="SSF52047">
    <property type="entry name" value="RNI-like"/>
    <property type="match status" value="1"/>
</dbReference>
<dbReference type="STRING" id="4540.A0A3L6QDX6"/>
<organism evidence="4 5">
    <name type="scientific">Panicum miliaceum</name>
    <name type="common">Proso millet</name>
    <name type="synonym">Broomcorn millet</name>
    <dbReference type="NCBI Taxonomy" id="4540"/>
    <lineage>
        <taxon>Eukaryota</taxon>
        <taxon>Viridiplantae</taxon>
        <taxon>Streptophyta</taxon>
        <taxon>Embryophyta</taxon>
        <taxon>Tracheophyta</taxon>
        <taxon>Spermatophyta</taxon>
        <taxon>Magnoliopsida</taxon>
        <taxon>Liliopsida</taxon>
        <taxon>Poales</taxon>
        <taxon>Poaceae</taxon>
        <taxon>PACMAD clade</taxon>
        <taxon>Panicoideae</taxon>
        <taxon>Panicodae</taxon>
        <taxon>Paniceae</taxon>
        <taxon>Panicinae</taxon>
        <taxon>Panicum</taxon>
        <taxon>Panicum sect. Panicum</taxon>
    </lineage>
</organism>
<evidence type="ECO:0000313" key="5">
    <source>
        <dbReference type="Proteomes" id="UP000275267"/>
    </source>
</evidence>
<dbReference type="EMBL" id="PQIB02000012">
    <property type="protein sequence ID" value="RLM78580.1"/>
    <property type="molecule type" value="Genomic_DNA"/>
</dbReference>
<dbReference type="Proteomes" id="UP000275267">
    <property type="component" value="Unassembled WGS sequence"/>
</dbReference>
<dbReference type="InterPro" id="IPR036047">
    <property type="entry name" value="F-box-like_dom_sf"/>
</dbReference>
<dbReference type="InterPro" id="IPR001810">
    <property type="entry name" value="F-box_dom"/>
</dbReference>
<reference evidence="5" key="1">
    <citation type="journal article" date="2019" name="Nat. Commun.">
        <title>The genome of broomcorn millet.</title>
        <authorList>
            <person name="Zou C."/>
            <person name="Miki D."/>
            <person name="Li D."/>
            <person name="Tang Q."/>
            <person name="Xiao L."/>
            <person name="Rajput S."/>
            <person name="Deng P."/>
            <person name="Jia W."/>
            <person name="Huang R."/>
            <person name="Zhang M."/>
            <person name="Sun Y."/>
            <person name="Hu J."/>
            <person name="Fu X."/>
            <person name="Schnable P.S."/>
            <person name="Li F."/>
            <person name="Zhang H."/>
            <person name="Feng B."/>
            <person name="Zhu X."/>
            <person name="Liu R."/>
            <person name="Schnable J.C."/>
            <person name="Zhu J.-K."/>
            <person name="Zhang H."/>
        </authorList>
    </citation>
    <scope>NUCLEOTIDE SEQUENCE [LARGE SCALE GENOMIC DNA]</scope>
</reference>
<accession>A0A3L6QDX6</accession>
<sequence length="519" mass="56100">MAGGGEKRRRVGGGGHEEEEEEVKEVDRISELPDALRLQILSLLPLKSAIRTGALSSRWRGLWEQRWPEPSSLRVRLPPGAAGAAARVEQFGAIDRRGRRRMDCFSLAFHGGQLTQPDLRRCLDYAAACEVEDLHLRLDGAAGRGSRGGGAGATRGRGMLTVHFPVGSRLLARLSVRGFNLTAAANAMVATLEVIHLHSVFLTDAALRRVVAACPRLRELDLRYCRRLRRIDFSAVGVPNLRSFTIVDCSRTTEMRVPVAPRLRSFRFSGAFLSSNILSCASGSLEHLYLCSGGPETGLPPTNLPTSVPRLSNLSVLTLCSIALQYISASTAKDVVESKLHSLRELHFLMFGMANSNLADIYSFLKTCSCPQLERLFVQLPTNIRDSFTENFLAVTEEEPPKGGAPRAGGPPAVVAARGLPNPEGPSGGVVIPSSPSTPADPTCGGGGQIHQWRRLEAELAARAVPDCPCGRRWRLGVLQCCCLIKCVPAVRPCGAASERECGTPVCRRAQADSRSTRT</sequence>
<feature type="domain" description="F-box" evidence="2">
    <location>
        <begin position="29"/>
        <end position="64"/>
    </location>
</feature>
<evidence type="ECO:0000259" key="3">
    <source>
        <dbReference type="Pfam" id="PF23622"/>
    </source>
</evidence>
<dbReference type="Gene3D" id="1.20.1280.50">
    <property type="match status" value="1"/>
</dbReference>
<gene>
    <name evidence="4" type="ORF">C2845_PM12G03520</name>
</gene>
<name>A0A3L6QDX6_PANMI</name>
<protein>
    <submittedName>
        <fullName evidence="4">F-box protein</fullName>
    </submittedName>
</protein>
<keyword evidence="5" id="KW-1185">Reference proteome</keyword>
<dbReference type="OrthoDB" id="673865at2759"/>
<dbReference type="InterPro" id="IPR032675">
    <property type="entry name" value="LRR_dom_sf"/>
</dbReference>
<dbReference type="InterPro" id="IPR053772">
    <property type="entry name" value="At1g61320/At1g61330-like"/>
</dbReference>
<evidence type="ECO:0000313" key="4">
    <source>
        <dbReference type="EMBL" id="RLM78580.1"/>
    </source>
</evidence>
<proteinExistence type="predicted"/>
<dbReference type="PANTHER" id="PTHR34145">
    <property type="entry name" value="OS02G0105600 PROTEIN"/>
    <property type="match status" value="1"/>
</dbReference>
<dbReference type="SUPFAM" id="SSF81383">
    <property type="entry name" value="F-box domain"/>
    <property type="match status" value="1"/>
</dbReference>
<comment type="caution">
    <text evidence="4">The sequence shown here is derived from an EMBL/GenBank/DDBJ whole genome shotgun (WGS) entry which is preliminary data.</text>
</comment>
<evidence type="ECO:0000256" key="1">
    <source>
        <dbReference type="SAM" id="MobiDB-lite"/>
    </source>
</evidence>
<dbReference type="InterPro" id="IPR055357">
    <property type="entry name" value="LRR_At1g61320_AtMIF1"/>
</dbReference>
<dbReference type="PANTHER" id="PTHR34145:SF65">
    <property type="entry name" value="FBD DOMAIN-CONTAINING PROTEIN"/>
    <property type="match status" value="1"/>
</dbReference>
<dbReference type="CDD" id="cd22160">
    <property type="entry name" value="F-box_AtFBL13-like"/>
    <property type="match status" value="1"/>
</dbReference>
<dbReference type="Pfam" id="PF00646">
    <property type="entry name" value="F-box"/>
    <property type="match status" value="1"/>
</dbReference>
<dbReference type="Pfam" id="PF23622">
    <property type="entry name" value="LRR_At1g61320_AtMIF1"/>
    <property type="match status" value="1"/>
</dbReference>
<evidence type="ECO:0000259" key="2">
    <source>
        <dbReference type="Pfam" id="PF00646"/>
    </source>
</evidence>
<dbReference type="AlphaFoldDB" id="A0A3L6QDX6"/>
<feature type="region of interest" description="Disordered" evidence="1">
    <location>
        <begin position="1"/>
        <end position="26"/>
    </location>
</feature>
<feature type="domain" description="At1g61320/AtMIF1 LRR" evidence="3">
    <location>
        <begin position="187"/>
        <end position="380"/>
    </location>
</feature>
<dbReference type="InterPro" id="IPR053781">
    <property type="entry name" value="F-box_AtFBL13-like"/>
</dbReference>
<dbReference type="Gene3D" id="3.80.10.10">
    <property type="entry name" value="Ribonuclease Inhibitor"/>
    <property type="match status" value="1"/>
</dbReference>